<sequence length="362" mass="39025">MGIPVLQHDAHEDSEDHHSWGSHNDDVTNQPTPIPTIMPSGGLSFTAIIEFTLSDFKSEMPTYEHQTGNFLSGWLTGIRPPQGAPSTQSSISHTIPYSDINGPQTTPTRIYTGPNPTSTGNNDNGNDGSTDMQRNGPNHTITYAAAGVVPVVILAILGVALFFYLRKRKRDKQVKAVQAHVEEMKTRNQPFVQPLVHPGAPPSTQPQYATPPSHPLPTLASPTTPQPVILGPIAPGSSGAYYTGIDTSDIVSMHDPQDRTGLGNPFVNGDEAQDEPPPPYRPRSVAPLSRDTSLRAPPAAHSHTNLISSQDHPTRSPFADPTDDDDAVSDLSGPTFRRNQDRISVVSDLSYQDDPVVVRPAV</sequence>
<name>A0ACB6QUQ6_9PLEO</name>
<protein>
    <submittedName>
        <fullName evidence="1">Uncharacterized protein</fullName>
    </submittedName>
</protein>
<proteinExistence type="predicted"/>
<accession>A0ACB6QUQ6</accession>
<gene>
    <name evidence="1" type="ORF">BDR25DRAFT_39795</name>
</gene>
<dbReference type="EMBL" id="MU003510">
    <property type="protein sequence ID" value="KAF2469805.1"/>
    <property type="molecule type" value="Genomic_DNA"/>
</dbReference>
<keyword evidence="2" id="KW-1185">Reference proteome</keyword>
<evidence type="ECO:0000313" key="1">
    <source>
        <dbReference type="EMBL" id="KAF2469805.1"/>
    </source>
</evidence>
<comment type="caution">
    <text evidence="1">The sequence shown here is derived from an EMBL/GenBank/DDBJ whole genome shotgun (WGS) entry which is preliminary data.</text>
</comment>
<dbReference type="Proteomes" id="UP000799755">
    <property type="component" value="Unassembled WGS sequence"/>
</dbReference>
<evidence type="ECO:0000313" key="2">
    <source>
        <dbReference type="Proteomes" id="UP000799755"/>
    </source>
</evidence>
<reference evidence="1" key="1">
    <citation type="journal article" date="2020" name="Stud. Mycol.">
        <title>101 Dothideomycetes genomes: a test case for predicting lifestyles and emergence of pathogens.</title>
        <authorList>
            <person name="Haridas S."/>
            <person name="Albert R."/>
            <person name="Binder M."/>
            <person name="Bloem J."/>
            <person name="Labutti K."/>
            <person name="Salamov A."/>
            <person name="Andreopoulos B."/>
            <person name="Baker S."/>
            <person name="Barry K."/>
            <person name="Bills G."/>
            <person name="Bluhm B."/>
            <person name="Cannon C."/>
            <person name="Castanera R."/>
            <person name="Culley D."/>
            <person name="Daum C."/>
            <person name="Ezra D."/>
            <person name="Gonzalez J."/>
            <person name="Henrissat B."/>
            <person name="Kuo A."/>
            <person name="Liang C."/>
            <person name="Lipzen A."/>
            <person name="Lutzoni F."/>
            <person name="Magnuson J."/>
            <person name="Mondo S."/>
            <person name="Nolan M."/>
            <person name="Ohm R."/>
            <person name="Pangilinan J."/>
            <person name="Park H.-J."/>
            <person name="Ramirez L."/>
            <person name="Alfaro M."/>
            <person name="Sun H."/>
            <person name="Tritt A."/>
            <person name="Yoshinaga Y."/>
            <person name="Zwiers L.-H."/>
            <person name="Turgeon B."/>
            <person name="Goodwin S."/>
            <person name="Spatafora J."/>
            <person name="Crous P."/>
            <person name="Grigoriev I."/>
        </authorList>
    </citation>
    <scope>NUCLEOTIDE SEQUENCE</scope>
    <source>
        <strain evidence="1">ATCC 200398</strain>
    </source>
</reference>
<organism evidence="1 2">
    <name type="scientific">Lindgomyces ingoldianus</name>
    <dbReference type="NCBI Taxonomy" id="673940"/>
    <lineage>
        <taxon>Eukaryota</taxon>
        <taxon>Fungi</taxon>
        <taxon>Dikarya</taxon>
        <taxon>Ascomycota</taxon>
        <taxon>Pezizomycotina</taxon>
        <taxon>Dothideomycetes</taxon>
        <taxon>Pleosporomycetidae</taxon>
        <taxon>Pleosporales</taxon>
        <taxon>Lindgomycetaceae</taxon>
        <taxon>Lindgomyces</taxon>
    </lineage>
</organism>